<feature type="compositionally biased region" description="Basic and acidic residues" evidence="6">
    <location>
        <begin position="391"/>
        <end position="405"/>
    </location>
</feature>
<keyword evidence="9" id="KW-1185">Reference proteome</keyword>
<feature type="region of interest" description="Disordered" evidence="6">
    <location>
        <begin position="157"/>
        <end position="184"/>
    </location>
</feature>
<proteinExistence type="predicted"/>
<protein>
    <recommendedName>
        <fullName evidence="7">Velvet domain-containing protein</fullName>
    </recommendedName>
</protein>
<keyword evidence="5" id="KW-0539">Nucleus</keyword>
<name>A0A1B8AC17_FUSPO</name>
<evidence type="ECO:0000313" key="9">
    <source>
        <dbReference type="Proteomes" id="UP000091967"/>
    </source>
</evidence>
<keyword evidence="4" id="KW-0804">Transcription</keyword>
<dbReference type="AlphaFoldDB" id="A0A1B8AC17"/>
<dbReference type="PANTHER" id="PTHR33572:SF17">
    <property type="entry name" value="SEXUAL DEVELOPMENT REGULATOR VELC"/>
    <property type="match status" value="1"/>
</dbReference>
<reference evidence="8 9" key="1">
    <citation type="submission" date="2016-06" db="EMBL/GenBank/DDBJ databases">
        <title>Living apart together: crosstalk between the core and supernumerary genomes in a fungal plant pathogen.</title>
        <authorList>
            <person name="Vanheule A."/>
            <person name="Audenaert K."/>
            <person name="Warris S."/>
            <person name="Van De Geest H."/>
            <person name="Schijlen E."/>
            <person name="Hofte M."/>
            <person name="De Saeger S."/>
            <person name="Haesaert G."/>
            <person name="Waalwijk C."/>
            <person name="Van Der Lee T."/>
        </authorList>
    </citation>
    <scope>NUCLEOTIDE SEQUENCE [LARGE SCALE GENOMIC DNA]</scope>
    <source>
        <strain evidence="8 9">2516</strain>
    </source>
</reference>
<organism evidence="8 9">
    <name type="scientific">Fusarium poae</name>
    <dbReference type="NCBI Taxonomy" id="36050"/>
    <lineage>
        <taxon>Eukaryota</taxon>
        <taxon>Fungi</taxon>
        <taxon>Dikarya</taxon>
        <taxon>Ascomycota</taxon>
        <taxon>Pezizomycotina</taxon>
        <taxon>Sordariomycetes</taxon>
        <taxon>Hypocreomycetidae</taxon>
        <taxon>Hypocreales</taxon>
        <taxon>Nectriaceae</taxon>
        <taxon>Fusarium</taxon>
    </lineage>
</organism>
<gene>
    <name evidence="8" type="ORF">FPOA_09737</name>
</gene>
<dbReference type="InterPro" id="IPR037525">
    <property type="entry name" value="Velvet_dom"/>
</dbReference>
<sequence length="428" mass="47354">MSEAMPLPYTTVTSWAPGTYIGPRGSAHPQSIPSYEHQYEHQLRHPASYNGGAPENRRPSQMQPSQHPRTGHVYQLADMPSSIPQHSYPPPPLGVHSHYSAGNTADYHNRLGNGQDQRSNRPSLSHSASGEQPYSLANGQPIATSDVQPAHFTGYRFDPRATTVSGPRDLASPMMSPTETRPDHMRISGLVAPGRSSGGHIHGSTQPDGISYSLKIRQQPVAARSCGFGERDRRVIDPPPIVQLLIEGPGLSKDELSQHLRYPHYVMSCCIIDETGTRDASFMPEEYRQQRRLMGSLVSGSFVGKDEHGEEGTFFCFGDLSCRTPGSFRLKFSMVKVNPVLAAEVKRFPNLASVQSEVFTVYTAKDFPGMQASTKLTRRLKEQGCLISIKKGNDRSKNARSHDDSSEGDQDEVEMAVQSKRRRRSTRQ</sequence>
<evidence type="ECO:0000256" key="2">
    <source>
        <dbReference type="ARBA" id="ARBA00022969"/>
    </source>
</evidence>
<keyword evidence="3" id="KW-0805">Transcription regulation</keyword>
<feature type="compositionally biased region" description="Polar residues" evidence="6">
    <location>
        <begin position="112"/>
        <end position="142"/>
    </location>
</feature>
<dbReference type="OMA" id="THEHAAW"/>
<keyword evidence="2" id="KW-0749">Sporulation</keyword>
<dbReference type="GO" id="GO:0005634">
    <property type="term" value="C:nucleus"/>
    <property type="evidence" value="ECO:0007669"/>
    <property type="project" value="UniProtKB-SubCell"/>
</dbReference>
<feature type="domain" description="Velvet" evidence="7">
    <location>
        <begin position="207"/>
        <end position="390"/>
    </location>
</feature>
<evidence type="ECO:0000256" key="4">
    <source>
        <dbReference type="ARBA" id="ARBA00023163"/>
    </source>
</evidence>
<dbReference type="EMBL" id="LYXU01000004">
    <property type="protein sequence ID" value="OBS18009.1"/>
    <property type="molecule type" value="Genomic_DNA"/>
</dbReference>
<accession>A0A1B8AC17</accession>
<feature type="region of interest" description="Disordered" evidence="6">
    <location>
        <begin position="38"/>
        <end position="142"/>
    </location>
</feature>
<comment type="caution">
    <text evidence="8">The sequence shown here is derived from an EMBL/GenBank/DDBJ whole genome shotgun (WGS) entry which is preliminary data.</text>
</comment>
<comment type="subcellular location">
    <subcellularLocation>
        <location evidence="1">Nucleus</location>
    </subcellularLocation>
</comment>
<dbReference type="Gene3D" id="2.60.40.3960">
    <property type="entry name" value="Velvet domain"/>
    <property type="match status" value="1"/>
</dbReference>
<evidence type="ECO:0000256" key="1">
    <source>
        <dbReference type="ARBA" id="ARBA00004123"/>
    </source>
</evidence>
<feature type="compositionally biased region" description="Basic residues" evidence="6">
    <location>
        <begin position="419"/>
        <end position="428"/>
    </location>
</feature>
<dbReference type="PANTHER" id="PTHR33572">
    <property type="entry name" value="SPORE DEVELOPMENT REGULATOR VOSA"/>
    <property type="match status" value="1"/>
</dbReference>
<dbReference type="InterPro" id="IPR038491">
    <property type="entry name" value="Velvet_dom_sf"/>
</dbReference>
<dbReference type="PROSITE" id="PS51821">
    <property type="entry name" value="VELVET"/>
    <property type="match status" value="1"/>
</dbReference>
<dbReference type="STRING" id="36050.A0A1B8AC17"/>
<evidence type="ECO:0000256" key="3">
    <source>
        <dbReference type="ARBA" id="ARBA00023015"/>
    </source>
</evidence>
<dbReference type="Proteomes" id="UP000091967">
    <property type="component" value="Unassembled WGS sequence"/>
</dbReference>
<evidence type="ECO:0000256" key="6">
    <source>
        <dbReference type="SAM" id="MobiDB-lite"/>
    </source>
</evidence>
<feature type="compositionally biased region" description="Polar residues" evidence="6">
    <location>
        <begin position="59"/>
        <end position="68"/>
    </location>
</feature>
<feature type="region of interest" description="Disordered" evidence="6">
    <location>
        <begin position="391"/>
        <end position="428"/>
    </location>
</feature>
<evidence type="ECO:0000259" key="7">
    <source>
        <dbReference type="PROSITE" id="PS51821"/>
    </source>
</evidence>
<dbReference type="InterPro" id="IPR021740">
    <property type="entry name" value="Velvet"/>
</dbReference>
<dbReference type="Pfam" id="PF11754">
    <property type="entry name" value="Velvet"/>
    <property type="match status" value="2"/>
</dbReference>
<dbReference type="GO" id="GO:0030435">
    <property type="term" value="P:sporulation resulting in formation of a cellular spore"/>
    <property type="evidence" value="ECO:0007669"/>
    <property type="project" value="UniProtKB-KW"/>
</dbReference>
<evidence type="ECO:0000313" key="8">
    <source>
        <dbReference type="EMBL" id="OBS18009.1"/>
    </source>
</evidence>
<evidence type="ECO:0000256" key="5">
    <source>
        <dbReference type="ARBA" id="ARBA00023242"/>
    </source>
</evidence>